<dbReference type="Pfam" id="PF06477">
    <property type="entry name" value="DUF1091"/>
    <property type="match status" value="1"/>
</dbReference>
<dbReference type="AlphaFoldDB" id="A0A1J1HN42"/>
<organism evidence="1 2">
    <name type="scientific">Clunio marinus</name>
    <dbReference type="NCBI Taxonomy" id="568069"/>
    <lineage>
        <taxon>Eukaryota</taxon>
        <taxon>Metazoa</taxon>
        <taxon>Ecdysozoa</taxon>
        <taxon>Arthropoda</taxon>
        <taxon>Hexapoda</taxon>
        <taxon>Insecta</taxon>
        <taxon>Pterygota</taxon>
        <taxon>Neoptera</taxon>
        <taxon>Endopterygota</taxon>
        <taxon>Diptera</taxon>
        <taxon>Nematocera</taxon>
        <taxon>Chironomoidea</taxon>
        <taxon>Chironomidae</taxon>
        <taxon>Clunio</taxon>
    </lineage>
</organism>
<keyword evidence="2" id="KW-1185">Reference proteome</keyword>
<dbReference type="Proteomes" id="UP000183832">
    <property type="component" value="Unassembled WGS sequence"/>
</dbReference>
<evidence type="ECO:0000313" key="1">
    <source>
        <dbReference type="EMBL" id="CRK89371.1"/>
    </source>
</evidence>
<name>A0A1J1HN42_9DIPT</name>
<proteinExistence type="predicted"/>
<accession>A0A1J1HN42</accession>
<reference evidence="1 2" key="1">
    <citation type="submission" date="2015-04" db="EMBL/GenBank/DDBJ databases">
        <authorList>
            <person name="Syromyatnikov M.Y."/>
            <person name="Popov V.N."/>
        </authorList>
    </citation>
    <scope>NUCLEOTIDE SEQUENCE [LARGE SCALE GENOMIC DNA]</scope>
</reference>
<sequence length="152" mass="17448">MLTFNLSLGVPKITLNNVIYSSDPKYANASAIIWQQNEKSYLNLTMETFEDLEKMIITVKWGFKTSKNSDSEISLMNTKINSCKLSEGNRGNPLVRIVMDPFDRCSDFNFTCPFTKKKFNFFNYSPNEKLLIPIPTAGPFACLFYLNWSINL</sequence>
<evidence type="ECO:0000313" key="2">
    <source>
        <dbReference type="Proteomes" id="UP000183832"/>
    </source>
</evidence>
<gene>
    <name evidence="1" type="ORF">CLUMA_CG003126</name>
</gene>
<protein>
    <submittedName>
        <fullName evidence="1">CLUMA_CG003126, isoform A</fullName>
    </submittedName>
</protein>
<dbReference type="OrthoDB" id="10458531at2759"/>
<dbReference type="PANTHER" id="PTHR20898">
    <property type="entry name" value="DAEDALUS ON 3-RELATED-RELATED"/>
    <property type="match status" value="1"/>
</dbReference>
<dbReference type="EMBL" id="CVRI01000012">
    <property type="protein sequence ID" value="CRK89371.1"/>
    <property type="molecule type" value="Genomic_DNA"/>
</dbReference>
<dbReference type="InterPro" id="IPR010512">
    <property type="entry name" value="DUF1091"/>
</dbReference>